<dbReference type="InterPro" id="IPR046348">
    <property type="entry name" value="SIS_dom_sf"/>
</dbReference>
<feature type="active site" description="Proton donor" evidence="12">
    <location>
        <position position="84"/>
    </location>
</feature>
<evidence type="ECO:0000256" key="12">
    <source>
        <dbReference type="HAMAP-Rule" id="MF_00068"/>
    </source>
</evidence>
<dbReference type="Proteomes" id="UP000732377">
    <property type="component" value="Unassembled WGS sequence"/>
</dbReference>
<dbReference type="FunFam" id="1.10.8.1080:FF:000001">
    <property type="entry name" value="N-acetylmuramic acid 6-phosphate etherase"/>
    <property type="match status" value="1"/>
</dbReference>
<evidence type="ECO:0000313" key="15">
    <source>
        <dbReference type="Proteomes" id="UP000732377"/>
    </source>
</evidence>
<proteinExistence type="inferred from homology"/>
<evidence type="ECO:0000256" key="3">
    <source>
        <dbReference type="ARBA" id="ARBA00023277"/>
    </source>
</evidence>
<dbReference type="GO" id="GO:0009254">
    <property type="term" value="P:peptidoglycan turnover"/>
    <property type="evidence" value="ECO:0007669"/>
    <property type="project" value="TreeGrafter"/>
</dbReference>
<dbReference type="Gene3D" id="1.10.8.1080">
    <property type="match status" value="1"/>
</dbReference>
<dbReference type="Pfam" id="PF22645">
    <property type="entry name" value="GKRP_SIS_N"/>
    <property type="match status" value="1"/>
</dbReference>
<evidence type="ECO:0000256" key="2">
    <source>
        <dbReference type="ARBA" id="ARBA00023239"/>
    </source>
</evidence>
<evidence type="ECO:0000256" key="9">
    <source>
        <dbReference type="ARBA" id="ARBA00070061"/>
    </source>
</evidence>
<evidence type="ECO:0000313" key="14">
    <source>
        <dbReference type="EMBL" id="MBY6276367.1"/>
    </source>
</evidence>
<protein>
    <recommendedName>
        <fullName evidence="9 12">N-acetylmuramic acid 6-phosphate etherase</fullName>
        <shortName evidence="12">MurNAc-6-P etherase</shortName>
        <ecNumber evidence="8 12">4.2.1.126</ecNumber>
    </recommendedName>
    <alternativeName>
        <fullName evidence="11 12">N-acetylmuramic acid 6-phosphate hydrolase</fullName>
    </alternativeName>
    <alternativeName>
        <fullName evidence="10 12">N-acetylmuramic acid 6-phosphate lyase</fullName>
    </alternativeName>
</protein>
<evidence type="ECO:0000256" key="6">
    <source>
        <dbReference type="ARBA" id="ARBA00060672"/>
    </source>
</evidence>
<dbReference type="PROSITE" id="PS51464">
    <property type="entry name" value="SIS"/>
    <property type="match status" value="1"/>
</dbReference>
<dbReference type="InterPro" id="IPR040190">
    <property type="entry name" value="MURQ/GCKR"/>
</dbReference>
<name>A0A953LJX4_SYMTR</name>
<comment type="subunit">
    <text evidence="1 12">Homodimer.</text>
</comment>
<keyword evidence="3 12" id="KW-0119">Carbohydrate metabolism</keyword>
<feature type="domain" description="SIS" evidence="13">
    <location>
        <begin position="56"/>
        <end position="218"/>
    </location>
</feature>
<dbReference type="FunFam" id="3.40.50.10490:FF:000014">
    <property type="entry name" value="N-acetylmuramic acid 6-phosphate etherase"/>
    <property type="match status" value="1"/>
</dbReference>
<evidence type="ECO:0000256" key="8">
    <source>
        <dbReference type="ARBA" id="ARBA00067056"/>
    </source>
</evidence>
<evidence type="ECO:0000256" key="4">
    <source>
        <dbReference type="ARBA" id="ARBA00051747"/>
    </source>
</evidence>
<dbReference type="GO" id="GO:0016803">
    <property type="term" value="F:ether hydrolase activity"/>
    <property type="evidence" value="ECO:0007669"/>
    <property type="project" value="TreeGrafter"/>
</dbReference>
<comment type="pathway">
    <text evidence="5">Amino-sugar metabolism; 1,6-anhydro-N-acetylmuramate degradation.</text>
</comment>
<organism evidence="14 15">
    <name type="scientific">Symbiobacterium thermophilum</name>
    <dbReference type="NCBI Taxonomy" id="2734"/>
    <lineage>
        <taxon>Bacteria</taxon>
        <taxon>Bacillati</taxon>
        <taxon>Bacillota</taxon>
        <taxon>Clostridia</taxon>
        <taxon>Eubacteriales</taxon>
        <taxon>Symbiobacteriaceae</taxon>
        <taxon>Symbiobacterium</taxon>
    </lineage>
</organism>
<evidence type="ECO:0000256" key="1">
    <source>
        <dbReference type="ARBA" id="ARBA00011738"/>
    </source>
</evidence>
<dbReference type="PANTHER" id="PTHR10088">
    <property type="entry name" value="GLUCOKINASE REGULATORY PROTEIN"/>
    <property type="match status" value="1"/>
</dbReference>
<comment type="catalytic activity">
    <reaction evidence="4 12">
        <text>N-acetyl-D-muramate 6-phosphate + H2O = N-acetyl-D-glucosamine 6-phosphate + (R)-lactate</text>
        <dbReference type="Rhea" id="RHEA:26410"/>
        <dbReference type="ChEBI" id="CHEBI:15377"/>
        <dbReference type="ChEBI" id="CHEBI:16004"/>
        <dbReference type="ChEBI" id="CHEBI:57513"/>
        <dbReference type="ChEBI" id="CHEBI:58722"/>
        <dbReference type="EC" id="4.2.1.126"/>
    </reaction>
</comment>
<sequence>MVELNRLVTEGRLQESLEIDQVSTLEMVRIINEQDKQVALAVEKELPHIARAVDLIAERLRAGGRLFYVGAGTSGRLGILDASEIPPTYGAPPDLVQGVIAGGLEAVFRTREGAEDSREQGAADIAARVRPGDVVVGIAASGRTPYTVAALEEARRLGCATVAVTNNPDSALAAAADVAIAPVVGPEVIMGSTRMKAGTAQKMVLNMLSTGAMIRLGKVYSNLMVDMQASNEKLRHRAVRMVVQATGRDEDAAARALEEAGGSVKQAIVALLAGVDARTAREALDRAGGYVREAIRLAQGK</sequence>
<dbReference type="NCBIfam" id="NF009222">
    <property type="entry name" value="PRK12570.1"/>
    <property type="match status" value="1"/>
</dbReference>
<comment type="caution">
    <text evidence="14">The sequence shown here is derived from an EMBL/GenBank/DDBJ whole genome shotgun (WGS) entry which is preliminary data.</text>
</comment>
<gene>
    <name evidence="12 14" type="primary">murQ</name>
    <name evidence="14" type="ORF">CWE10_09165</name>
</gene>
<evidence type="ECO:0000256" key="5">
    <source>
        <dbReference type="ARBA" id="ARBA00060595"/>
    </source>
</evidence>
<dbReference type="GO" id="GO:0046348">
    <property type="term" value="P:amino sugar catabolic process"/>
    <property type="evidence" value="ECO:0007669"/>
    <property type="project" value="InterPro"/>
</dbReference>
<reference evidence="14" key="1">
    <citation type="submission" date="2017-11" db="EMBL/GenBank/DDBJ databases">
        <title>Three new genomes from thermophilic consortium.</title>
        <authorList>
            <person name="Quaggio R."/>
            <person name="Amgarten D."/>
            <person name="Setubal J.C."/>
        </authorList>
    </citation>
    <scope>NUCLEOTIDE SEQUENCE</scope>
    <source>
        <strain evidence="14">ZCTH01-B2</strain>
    </source>
</reference>
<evidence type="ECO:0000256" key="11">
    <source>
        <dbReference type="ARBA" id="ARBA00084049"/>
    </source>
</evidence>
<dbReference type="NCBIfam" id="TIGR00274">
    <property type="entry name" value="N-acetylmuramic acid 6-phosphate etherase"/>
    <property type="match status" value="1"/>
</dbReference>
<evidence type="ECO:0000256" key="10">
    <source>
        <dbReference type="ARBA" id="ARBA00077905"/>
    </source>
</evidence>
<dbReference type="AlphaFoldDB" id="A0A953LJX4"/>
<dbReference type="HAMAP" id="MF_00068">
    <property type="entry name" value="MurQ"/>
    <property type="match status" value="1"/>
</dbReference>
<keyword evidence="2 12" id="KW-0456">Lyase</keyword>
<dbReference type="GO" id="GO:0016835">
    <property type="term" value="F:carbon-oxygen lyase activity"/>
    <property type="evidence" value="ECO:0007669"/>
    <property type="project" value="UniProtKB-UniRule"/>
</dbReference>
<comment type="pathway">
    <text evidence="12">Amino-sugar metabolism; N-acetylmuramate degradation.</text>
</comment>
<comment type="function">
    <text evidence="12">Specifically catalyzes the cleavage of the D-lactyl ether substituent of MurNAc 6-phosphate, producing GlcNAc 6-phosphate and D-lactate.</text>
</comment>
<accession>A0A953LJX4</accession>
<comment type="pathway">
    <text evidence="6">Cell wall biogenesis.</text>
</comment>
<dbReference type="PANTHER" id="PTHR10088:SF4">
    <property type="entry name" value="GLUCOKINASE REGULATORY PROTEIN"/>
    <property type="match status" value="1"/>
</dbReference>
<dbReference type="NCBIfam" id="NF003915">
    <property type="entry name" value="PRK05441.1"/>
    <property type="match status" value="1"/>
</dbReference>
<dbReference type="PROSITE" id="PS01272">
    <property type="entry name" value="GCKR"/>
    <property type="match status" value="1"/>
</dbReference>
<comment type="miscellaneous">
    <text evidence="12">A lyase-type mechanism (elimination/hydration) is suggested for the cleavage of the lactyl ether bond of MurNAc 6-phosphate, with the formation of an alpha,beta-unsaturated aldehyde intermediate with (E)-stereochemistry, followed by the syn addition of water to give product.</text>
</comment>
<evidence type="ECO:0000259" key="13">
    <source>
        <dbReference type="PROSITE" id="PS51464"/>
    </source>
</evidence>
<dbReference type="EMBL" id="PIUK01000076">
    <property type="protein sequence ID" value="MBY6276367.1"/>
    <property type="molecule type" value="Genomic_DNA"/>
</dbReference>
<dbReference type="EC" id="4.2.1.126" evidence="8 12"/>
<dbReference type="Gene3D" id="3.40.50.10490">
    <property type="entry name" value="Glucose-6-phosphate isomerase like protein, domain 1"/>
    <property type="match status" value="1"/>
</dbReference>
<dbReference type="InterPro" id="IPR005488">
    <property type="entry name" value="Etherase_MurQ"/>
</dbReference>
<dbReference type="InterPro" id="IPR005486">
    <property type="entry name" value="Glucokinase_regulatory_CS"/>
</dbReference>
<dbReference type="SUPFAM" id="SSF53697">
    <property type="entry name" value="SIS domain"/>
    <property type="match status" value="1"/>
</dbReference>
<comment type="similarity">
    <text evidence="7 12">Belongs to the GCKR-like family. MurNAc-6-P etherase subfamily.</text>
</comment>
<dbReference type="InterPro" id="IPR001347">
    <property type="entry name" value="SIS_dom"/>
</dbReference>
<feature type="active site" evidence="12">
    <location>
        <position position="115"/>
    </location>
</feature>
<dbReference type="CDD" id="cd05007">
    <property type="entry name" value="SIS_Etherase"/>
    <property type="match status" value="1"/>
</dbReference>
<evidence type="ECO:0000256" key="7">
    <source>
        <dbReference type="ARBA" id="ARBA00061234"/>
    </source>
</evidence>
<dbReference type="GO" id="GO:0097367">
    <property type="term" value="F:carbohydrate derivative binding"/>
    <property type="evidence" value="ECO:0007669"/>
    <property type="project" value="InterPro"/>
</dbReference>